<organism evidence="2 3">
    <name type="scientific">Gossypium arboreum</name>
    <name type="common">Tree cotton</name>
    <name type="synonym">Gossypium nanking</name>
    <dbReference type="NCBI Taxonomy" id="29729"/>
    <lineage>
        <taxon>Eukaryota</taxon>
        <taxon>Viridiplantae</taxon>
        <taxon>Streptophyta</taxon>
        <taxon>Embryophyta</taxon>
        <taxon>Tracheophyta</taxon>
        <taxon>Spermatophyta</taxon>
        <taxon>Magnoliopsida</taxon>
        <taxon>eudicotyledons</taxon>
        <taxon>Gunneridae</taxon>
        <taxon>Pentapetalae</taxon>
        <taxon>rosids</taxon>
        <taxon>malvids</taxon>
        <taxon>Malvales</taxon>
        <taxon>Malvaceae</taxon>
        <taxon>Malvoideae</taxon>
        <taxon>Gossypium</taxon>
    </lineage>
</organism>
<reference evidence="3" key="1">
    <citation type="submission" date="2014-09" db="EMBL/GenBank/DDBJ databases">
        <authorList>
            <person name="Mudge J."/>
            <person name="Ramaraj T."/>
            <person name="Lindquist I.E."/>
            <person name="Bharti A.K."/>
            <person name="Sundararajan A."/>
            <person name="Cameron C.T."/>
            <person name="Woodward J.E."/>
            <person name="May G.D."/>
            <person name="Brubaker C."/>
            <person name="Broadhvest J."/>
            <person name="Wilkins T.A."/>
        </authorList>
    </citation>
    <scope>NUCLEOTIDE SEQUENCE</scope>
    <source>
        <strain evidence="3">cv. AKA8401</strain>
    </source>
</reference>
<sequence>MKPSIYTILCIIPLSYIIYNISNIYKQ</sequence>
<dbReference type="EMBL" id="JRRC01488135">
    <property type="protein sequence ID" value="KHG08069.1"/>
    <property type="molecule type" value="Genomic_DNA"/>
</dbReference>
<evidence type="ECO:0000313" key="2">
    <source>
        <dbReference type="EMBL" id="KHG08069.1"/>
    </source>
</evidence>
<protein>
    <submittedName>
        <fullName evidence="2">Uncharacterized protein</fullName>
    </submittedName>
</protein>
<gene>
    <name evidence="2" type="ORF">F383_34926</name>
</gene>
<evidence type="ECO:0000313" key="3">
    <source>
        <dbReference type="Proteomes" id="UP000032142"/>
    </source>
</evidence>
<keyword evidence="1" id="KW-0812">Transmembrane</keyword>
<keyword evidence="1" id="KW-1133">Transmembrane helix</keyword>
<dbReference type="Proteomes" id="UP000032142">
    <property type="component" value="Unassembled WGS sequence"/>
</dbReference>
<comment type="caution">
    <text evidence="2">The sequence shown here is derived from an EMBL/GenBank/DDBJ whole genome shotgun (WGS) entry which is preliminary data.</text>
</comment>
<name>A0A0B0N878_GOSAR</name>
<evidence type="ECO:0000256" key="1">
    <source>
        <dbReference type="SAM" id="Phobius"/>
    </source>
</evidence>
<feature type="transmembrane region" description="Helical" evidence="1">
    <location>
        <begin position="6"/>
        <end position="25"/>
    </location>
</feature>
<proteinExistence type="predicted"/>
<keyword evidence="1" id="KW-0472">Membrane</keyword>
<dbReference type="AlphaFoldDB" id="A0A0B0N878"/>
<accession>A0A0B0N878</accession>
<keyword evidence="3" id="KW-1185">Reference proteome</keyword>